<evidence type="ECO:0000313" key="2">
    <source>
        <dbReference type="Proteomes" id="UP000037773"/>
    </source>
</evidence>
<dbReference type="EMBL" id="LGCN01000120">
    <property type="protein sequence ID" value="KOT40594.1"/>
    <property type="molecule type" value="Genomic_DNA"/>
</dbReference>
<dbReference type="InterPro" id="IPR027417">
    <property type="entry name" value="P-loop_NTPase"/>
</dbReference>
<organism evidence="1 2">
    <name type="scientific">Streptomyces caelestis</name>
    <dbReference type="NCBI Taxonomy" id="36816"/>
    <lineage>
        <taxon>Bacteria</taxon>
        <taxon>Bacillati</taxon>
        <taxon>Actinomycetota</taxon>
        <taxon>Actinomycetes</taxon>
        <taxon>Kitasatosporales</taxon>
        <taxon>Streptomycetaceae</taxon>
        <taxon>Streptomyces</taxon>
    </lineage>
</organism>
<dbReference type="Proteomes" id="UP000037773">
    <property type="component" value="Unassembled WGS sequence"/>
</dbReference>
<protein>
    <recommendedName>
        <fullName evidence="3">Serine kinase</fullName>
    </recommendedName>
</protein>
<comment type="caution">
    <text evidence="1">The sequence shown here is derived from an EMBL/GenBank/DDBJ whole genome shotgun (WGS) entry which is preliminary data.</text>
</comment>
<keyword evidence="2" id="KW-1185">Reference proteome</keyword>
<proteinExistence type="predicted"/>
<dbReference type="Gene3D" id="3.40.50.300">
    <property type="entry name" value="P-loop containing nucleotide triphosphate hydrolases"/>
    <property type="match status" value="1"/>
</dbReference>
<evidence type="ECO:0008006" key="3">
    <source>
        <dbReference type="Google" id="ProtNLM"/>
    </source>
</evidence>
<name>A0A0M9X976_9ACTN</name>
<dbReference type="OrthoDB" id="4238528at2"/>
<evidence type="ECO:0000313" key="1">
    <source>
        <dbReference type="EMBL" id="KOT40594.1"/>
    </source>
</evidence>
<dbReference type="SUPFAM" id="SSF53795">
    <property type="entry name" value="PEP carboxykinase-like"/>
    <property type="match status" value="1"/>
</dbReference>
<gene>
    <name evidence="1" type="ORF">ADK41_12795</name>
</gene>
<reference evidence="1 2" key="1">
    <citation type="submission" date="2015-07" db="EMBL/GenBank/DDBJ databases">
        <authorList>
            <person name="Noorani M."/>
        </authorList>
    </citation>
    <scope>NUCLEOTIDE SEQUENCE [LARGE SCALE GENOMIC DNA]</scope>
    <source>
        <strain evidence="1 2">NRRL B-24567</strain>
    </source>
</reference>
<dbReference type="RefSeq" id="WP_030824505.1">
    <property type="nucleotide sequence ID" value="NZ_LGCN01000120.1"/>
</dbReference>
<dbReference type="AlphaFoldDB" id="A0A0M9X976"/>
<sequence>MGLPRETRTTWHDLELRVRAEDPGVLDYVSSQHRLAREDPDRAATRIDIEAVSSPSRLAELTARRATERRESYAGWWYGCHRNEDGAFVLVSQEGHEFPHALITTDFLTWEIVTAHEHELGLVVTRTMRELVREHFVDRGALMLHGAAAVLPDGTGVVLAGPSGAGKTSASVQLARAGGHCVATDRCLLLADGPEWAVVGLPLSTRLTREAAAGLGIEPGEKDRLIRHGEAAVRRPDPKGKISLSNEEMRRLAGVEFLASTRIDTLVLLENTGAPRPLSGPVAEGEAVAALAEHILVPDTAYRGRWLSADPSPEPAGDVKGRLGELAAAVPARHGTWTPATYKSDVLAAWLAPRAGAEKTGDPS</sequence>
<accession>A0A0M9X976</accession>
<dbReference type="PATRIC" id="fig|36816.3.peg.2758"/>